<evidence type="ECO:0000256" key="8">
    <source>
        <dbReference type="RuleBase" id="RU003910"/>
    </source>
</evidence>
<dbReference type="PANTHER" id="PTHR13479:SF40">
    <property type="entry name" value="SMALL RIBOSOMAL SUBUNIT PROTEIN BS18M"/>
    <property type="match status" value="1"/>
</dbReference>
<comment type="caution">
    <text evidence="9">The sequence shown here is derived from an EMBL/GenBank/DDBJ whole genome shotgun (WGS) entry which is preliminary data.</text>
</comment>
<dbReference type="GO" id="GO:0022627">
    <property type="term" value="C:cytosolic small ribosomal subunit"/>
    <property type="evidence" value="ECO:0007669"/>
    <property type="project" value="TreeGrafter"/>
</dbReference>
<dbReference type="GO" id="GO:0070181">
    <property type="term" value="F:small ribosomal subunit rRNA binding"/>
    <property type="evidence" value="ECO:0007669"/>
    <property type="project" value="TreeGrafter"/>
</dbReference>
<dbReference type="InterPro" id="IPR001648">
    <property type="entry name" value="Ribosomal_bS18"/>
</dbReference>
<dbReference type="AlphaFoldDB" id="A0A4R7Z9N5"/>
<dbReference type="Proteomes" id="UP000294743">
    <property type="component" value="Unassembled WGS sequence"/>
</dbReference>
<evidence type="ECO:0000256" key="7">
    <source>
        <dbReference type="HAMAP-Rule" id="MF_00270"/>
    </source>
</evidence>
<dbReference type="Gene3D" id="4.10.640.10">
    <property type="entry name" value="Ribosomal protein S18"/>
    <property type="match status" value="1"/>
</dbReference>
<dbReference type="PANTHER" id="PTHR13479">
    <property type="entry name" value="30S RIBOSOMAL PROTEIN S18"/>
    <property type="match status" value="1"/>
</dbReference>
<evidence type="ECO:0000256" key="6">
    <source>
        <dbReference type="ARBA" id="ARBA00035141"/>
    </source>
</evidence>
<comment type="subunit">
    <text evidence="7">Part of the 30S ribosomal subunit. Forms a tight heterodimer with protein bS6.</text>
</comment>
<organism evidence="9 10">
    <name type="scientific">Breznakia blatticola</name>
    <dbReference type="NCBI Taxonomy" id="1754012"/>
    <lineage>
        <taxon>Bacteria</taxon>
        <taxon>Bacillati</taxon>
        <taxon>Bacillota</taxon>
        <taxon>Erysipelotrichia</taxon>
        <taxon>Erysipelotrichales</taxon>
        <taxon>Erysipelotrichaceae</taxon>
        <taxon>Breznakia</taxon>
    </lineage>
</organism>
<sequence length="76" mass="8980">MAFKKQRVGRKKICYFTKNKIETIDYKDVELLRRFISANGKIIPRRVTGTKAKYQRMLATAIKRARQMALLPYVED</sequence>
<protein>
    <recommendedName>
        <fullName evidence="6 7">Small ribosomal subunit protein bS18</fullName>
    </recommendedName>
</protein>
<dbReference type="Pfam" id="PF01084">
    <property type="entry name" value="Ribosomal_S18"/>
    <property type="match status" value="1"/>
</dbReference>
<comment type="function">
    <text evidence="7">Binds as a heterodimer with protein bS6 to the central domain of the 16S rRNA, where it helps stabilize the platform of the 30S subunit.</text>
</comment>
<dbReference type="FunFam" id="4.10.640.10:FF:000003">
    <property type="entry name" value="30S ribosomal protein S18"/>
    <property type="match status" value="1"/>
</dbReference>
<evidence type="ECO:0000313" key="10">
    <source>
        <dbReference type="Proteomes" id="UP000294743"/>
    </source>
</evidence>
<dbReference type="EMBL" id="SODD01000052">
    <property type="protein sequence ID" value="TDW11822.1"/>
    <property type="molecule type" value="Genomic_DNA"/>
</dbReference>
<dbReference type="SUPFAM" id="SSF46911">
    <property type="entry name" value="Ribosomal protein S18"/>
    <property type="match status" value="1"/>
</dbReference>
<evidence type="ECO:0000313" key="9">
    <source>
        <dbReference type="EMBL" id="TDW11822.1"/>
    </source>
</evidence>
<dbReference type="RefSeq" id="WP_067422136.1">
    <property type="nucleotide sequence ID" value="NZ_SODD01000052.1"/>
</dbReference>
<reference evidence="9 10" key="1">
    <citation type="submission" date="2019-03" db="EMBL/GenBank/DDBJ databases">
        <title>Genomic Encyclopedia of Type Strains, Phase IV (KMG-IV): sequencing the most valuable type-strain genomes for metagenomic binning, comparative biology and taxonomic classification.</title>
        <authorList>
            <person name="Goeker M."/>
        </authorList>
    </citation>
    <scope>NUCLEOTIDE SEQUENCE [LARGE SCALE GENOMIC DNA]</scope>
    <source>
        <strain evidence="9 10">DSM 28867</strain>
    </source>
</reference>
<dbReference type="NCBIfam" id="TIGR00165">
    <property type="entry name" value="S18"/>
    <property type="match status" value="1"/>
</dbReference>
<keyword evidence="2 7" id="KW-0699">rRNA-binding</keyword>
<evidence type="ECO:0000256" key="4">
    <source>
        <dbReference type="ARBA" id="ARBA00022980"/>
    </source>
</evidence>
<keyword evidence="5 7" id="KW-0687">Ribonucleoprotein</keyword>
<evidence type="ECO:0000256" key="3">
    <source>
        <dbReference type="ARBA" id="ARBA00022884"/>
    </source>
</evidence>
<name>A0A4R7Z9N5_9FIRM</name>
<gene>
    <name evidence="7" type="primary">rpsR</name>
    <name evidence="9" type="ORF">EDD63_1529</name>
</gene>
<keyword evidence="10" id="KW-1185">Reference proteome</keyword>
<dbReference type="InterPro" id="IPR036870">
    <property type="entry name" value="Ribosomal_bS18_sf"/>
</dbReference>
<comment type="similarity">
    <text evidence="1 7 8">Belongs to the bacterial ribosomal protein bS18 family.</text>
</comment>
<dbReference type="HAMAP" id="MF_00270">
    <property type="entry name" value="Ribosomal_bS18"/>
    <property type="match status" value="1"/>
</dbReference>
<dbReference type="GO" id="GO:0003735">
    <property type="term" value="F:structural constituent of ribosome"/>
    <property type="evidence" value="ECO:0007669"/>
    <property type="project" value="InterPro"/>
</dbReference>
<evidence type="ECO:0000256" key="5">
    <source>
        <dbReference type="ARBA" id="ARBA00023274"/>
    </source>
</evidence>
<keyword evidence="3 7" id="KW-0694">RNA-binding</keyword>
<dbReference type="PRINTS" id="PR00974">
    <property type="entry name" value="RIBOSOMALS18"/>
</dbReference>
<proteinExistence type="inferred from homology"/>
<dbReference type="GO" id="GO:0006412">
    <property type="term" value="P:translation"/>
    <property type="evidence" value="ECO:0007669"/>
    <property type="project" value="UniProtKB-UniRule"/>
</dbReference>
<evidence type="ECO:0000256" key="1">
    <source>
        <dbReference type="ARBA" id="ARBA00005589"/>
    </source>
</evidence>
<dbReference type="OrthoDB" id="9812008at2"/>
<evidence type="ECO:0000256" key="2">
    <source>
        <dbReference type="ARBA" id="ARBA00022730"/>
    </source>
</evidence>
<accession>A0A4R7Z9N5</accession>
<keyword evidence="4 7" id="KW-0689">Ribosomal protein</keyword>